<evidence type="ECO:0000256" key="4">
    <source>
        <dbReference type="ARBA" id="ARBA00023163"/>
    </source>
</evidence>
<dbReference type="InterPro" id="IPR013324">
    <property type="entry name" value="RNA_pol_sigma_r3/r4-like"/>
</dbReference>
<dbReference type="Gene3D" id="1.10.1740.10">
    <property type="match status" value="1"/>
</dbReference>
<dbReference type="InterPro" id="IPR039425">
    <property type="entry name" value="RNA_pol_sigma-70-like"/>
</dbReference>
<dbReference type="InterPro" id="IPR013325">
    <property type="entry name" value="RNA_pol_sigma_r2"/>
</dbReference>
<dbReference type="OrthoDB" id="6383365at2"/>
<proteinExistence type="inferred from homology"/>
<protein>
    <submittedName>
        <fullName evidence="6">RNA polymerase sigma factor</fullName>
    </submittedName>
</protein>
<evidence type="ECO:0000256" key="1">
    <source>
        <dbReference type="ARBA" id="ARBA00010641"/>
    </source>
</evidence>
<keyword evidence="2" id="KW-0805">Transcription regulation</keyword>
<dbReference type="InterPro" id="IPR014284">
    <property type="entry name" value="RNA_pol_sigma-70_dom"/>
</dbReference>
<dbReference type="AlphaFoldDB" id="A0A517TY64"/>
<dbReference type="PANTHER" id="PTHR43133">
    <property type="entry name" value="RNA POLYMERASE ECF-TYPE SIGMA FACTO"/>
    <property type="match status" value="1"/>
</dbReference>
<dbReference type="PANTHER" id="PTHR43133:SF51">
    <property type="entry name" value="RNA POLYMERASE SIGMA FACTOR"/>
    <property type="match status" value="1"/>
</dbReference>
<gene>
    <name evidence="6" type="ORF">I41_24980</name>
</gene>
<evidence type="ECO:0000256" key="3">
    <source>
        <dbReference type="ARBA" id="ARBA00023082"/>
    </source>
</evidence>
<organism evidence="6 7">
    <name type="scientific">Lacipirellula limnantheis</name>
    <dbReference type="NCBI Taxonomy" id="2528024"/>
    <lineage>
        <taxon>Bacteria</taxon>
        <taxon>Pseudomonadati</taxon>
        <taxon>Planctomycetota</taxon>
        <taxon>Planctomycetia</taxon>
        <taxon>Pirellulales</taxon>
        <taxon>Lacipirellulaceae</taxon>
        <taxon>Lacipirellula</taxon>
    </lineage>
</organism>
<dbReference type="Gene3D" id="1.10.10.10">
    <property type="entry name" value="Winged helix-like DNA-binding domain superfamily/Winged helix DNA-binding domain"/>
    <property type="match status" value="1"/>
</dbReference>
<evidence type="ECO:0000256" key="2">
    <source>
        <dbReference type="ARBA" id="ARBA00023015"/>
    </source>
</evidence>
<dbReference type="SUPFAM" id="SSF88946">
    <property type="entry name" value="Sigma2 domain of RNA polymerase sigma factors"/>
    <property type="match status" value="1"/>
</dbReference>
<comment type="similarity">
    <text evidence="1">Belongs to the sigma-70 factor family. ECF subfamily.</text>
</comment>
<evidence type="ECO:0000313" key="7">
    <source>
        <dbReference type="Proteomes" id="UP000317909"/>
    </source>
</evidence>
<dbReference type="NCBIfam" id="TIGR02989">
    <property type="entry name" value="Sig-70_gvs1"/>
    <property type="match status" value="1"/>
</dbReference>
<dbReference type="KEGG" id="llh:I41_24980"/>
<evidence type="ECO:0000259" key="5">
    <source>
        <dbReference type="Pfam" id="PF04542"/>
    </source>
</evidence>
<keyword evidence="4" id="KW-0804">Transcription</keyword>
<keyword evidence="7" id="KW-1185">Reference proteome</keyword>
<dbReference type="NCBIfam" id="TIGR02937">
    <property type="entry name" value="sigma70-ECF"/>
    <property type="match status" value="1"/>
</dbReference>
<evidence type="ECO:0000313" key="6">
    <source>
        <dbReference type="EMBL" id="QDT73309.1"/>
    </source>
</evidence>
<feature type="domain" description="RNA polymerase sigma-70 region 2" evidence="5">
    <location>
        <begin position="17"/>
        <end position="77"/>
    </location>
</feature>
<dbReference type="InterPro" id="IPR036388">
    <property type="entry name" value="WH-like_DNA-bd_sf"/>
</dbReference>
<dbReference type="InterPro" id="IPR014331">
    <property type="entry name" value="RNA_pol_sigma70_ECF_RHOBA"/>
</dbReference>
<dbReference type="GO" id="GO:0006352">
    <property type="term" value="P:DNA-templated transcription initiation"/>
    <property type="evidence" value="ECO:0007669"/>
    <property type="project" value="InterPro"/>
</dbReference>
<reference evidence="6 7" key="1">
    <citation type="submission" date="2019-02" db="EMBL/GenBank/DDBJ databases">
        <title>Deep-cultivation of Planctomycetes and their phenomic and genomic characterization uncovers novel biology.</title>
        <authorList>
            <person name="Wiegand S."/>
            <person name="Jogler M."/>
            <person name="Boedeker C."/>
            <person name="Pinto D."/>
            <person name="Vollmers J."/>
            <person name="Rivas-Marin E."/>
            <person name="Kohn T."/>
            <person name="Peeters S.H."/>
            <person name="Heuer A."/>
            <person name="Rast P."/>
            <person name="Oberbeckmann S."/>
            <person name="Bunk B."/>
            <person name="Jeske O."/>
            <person name="Meyerdierks A."/>
            <person name="Storesund J.E."/>
            <person name="Kallscheuer N."/>
            <person name="Luecker S."/>
            <person name="Lage O.M."/>
            <person name="Pohl T."/>
            <person name="Merkel B.J."/>
            <person name="Hornburger P."/>
            <person name="Mueller R.-W."/>
            <person name="Bruemmer F."/>
            <person name="Labrenz M."/>
            <person name="Spormann A.M."/>
            <person name="Op den Camp H."/>
            <person name="Overmann J."/>
            <person name="Amann R."/>
            <person name="Jetten M.S.M."/>
            <person name="Mascher T."/>
            <person name="Medema M.H."/>
            <person name="Devos D.P."/>
            <person name="Kaster A.-K."/>
            <person name="Ovreas L."/>
            <person name="Rohde M."/>
            <person name="Galperin M.Y."/>
            <person name="Jogler C."/>
        </authorList>
    </citation>
    <scope>NUCLEOTIDE SEQUENCE [LARGE SCALE GENOMIC DNA]</scope>
    <source>
        <strain evidence="6 7">I41</strain>
    </source>
</reference>
<sequence>MDGATAERFTLLWIAAQPTLAAFVHSLVPEFQQAEEVLQRVAVALVRKFDQYDSTRPFAAWAIGVAKYEVLYFRRERASDRHLFNDELVDQVALSYQCFVEDVDPFREALGRCMEQIEGKARRALELRYSKGLNMSAVGREMELTPGAARMLLCRVRQVLRTCIEQRLGEARRAAK</sequence>
<name>A0A517TY64_9BACT</name>
<accession>A0A517TY64</accession>
<dbReference type="InterPro" id="IPR007627">
    <property type="entry name" value="RNA_pol_sigma70_r2"/>
</dbReference>
<dbReference type="EMBL" id="CP036339">
    <property type="protein sequence ID" value="QDT73309.1"/>
    <property type="molecule type" value="Genomic_DNA"/>
</dbReference>
<dbReference type="RefSeq" id="WP_145432907.1">
    <property type="nucleotide sequence ID" value="NZ_CP036339.1"/>
</dbReference>
<dbReference type="SUPFAM" id="SSF88659">
    <property type="entry name" value="Sigma3 and sigma4 domains of RNA polymerase sigma factors"/>
    <property type="match status" value="1"/>
</dbReference>
<dbReference type="GO" id="GO:0016987">
    <property type="term" value="F:sigma factor activity"/>
    <property type="evidence" value="ECO:0007669"/>
    <property type="project" value="UniProtKB-KW"/>
</dbReference>
<keyword evidence="3" id="KW-0731">Sigma factor</keyword>
<dbReference type="Proteomes" id="UP000317909">
    <property type="component" value="Chromosome"/>
</dbReference>
<dbReference type="Pfam" id="PF04542">
    <property type="entry name" value="Sigma70_r2"/>
    <property type="match status" value="1"/>
</dbReference>